<protein>
    <submittedName>
        <fullName evidence="5">Efflux transporter periplasmic adaptor subunit</fullName>
    </submittedName>
</protein>
<dbReference type="RefSeq" id="WP_100678164.1">
    <property type="nucleotide sequence ID" value="NZ_NIPO01000001.1"/>
</dbReference>
<evidence type="ECO:0000256" key="2">
    <source>
        <dbReference type="SAM" id="Coils"/>
    </source>
</evidence>
<dbReference type="PROSITE" id="PS51257">
    <property type="entry name" value="PROKAR_LIPOPROTEIN"/>
    <property type="match status" value="1"/>
</dbReference>
<dbReference type="Gene3D" id="1.10.287.470">
    <property type="entry name" value="Helix hairpin bin"/>
    <property type="match status" value="1"/>
</dbReference>
<name>A0A2M9R751_9FLAO</name>
<dbReference type="PANTHER" id="PTHR30158">
    <property type="entry name" value="ACRA/E-RELATED COMPONENT OF DRUG EFFLUX TRANSPORTER"/>
    <property type="match status" value="1"/>
</dbReference>
<organism evidence="5 6">
    <name type="scientific">Avrilella dinanensis</name>
    <dbReference type="NCBI Taxonomy" id="2008672"/>
    <lineage>
        <taxon>Bacteria</taxon>
        <taxon>Pseudomonadati</taxon>
        <taxon>Bacteroidota</taxon>
        <taxon>Flavobacteriia</taxon>
        <taxon>Flavobacteriales</taxon>
        <taxon>Flavobacteriaceae</taxon>
        <taxon>Avrilella</taxon>
    </lineage>
</organism>
<dbReference type="NCBIfam" id="TIGR01730">
    <property type="entry name" value="RND_mfp"/>
    <property type="match status" value="1"/>
</dbReference>
<dbReference type="GO" id="GO:0015562">
    <property type="term" value="F:efflux transmembrane transporter activity"/>
    <property type="evidence" value="ECO:0007669"/>
    <property type="project" value="InterPro"/>
</dbReference>
<dbReference type="OrthoDB" id="9801814at2"/>
<dbReference type="Gene3D" id="2.40.50.100">
    <property type="match status" value="1"/>
</dbReference>
<dbReference type="InterPro" id="IPR058626">
    <property type="entry name" value="MdtA-like_b-barrel"/>
</dbReference>
<comment type="similarity">
    <text evidence="1">Belongs to the membrane fusion protein (MFP) (TC 8.A.1) family.</text>
</comment>
<feature type="domain" description="Multidrug resistance protein MdtA-like barrel-sandwich hybrid" evidence="3">
    <location>
        <begin position="61"/>
        <end position="197"/>
    </location>
</feature>
<dbReference type="InterPro" id="IPR058625">
    <property type="entry name" value="MdtA-like_BSH"/>
</dbReference>
<dbReference type="Pfam" id="PF25917">
    <property type="entry name" value="BSH_RND"/>
    <property type="match status" value="1"/>
</dbReference>
<dbReference type="AlphaFoldDB" id="A0A2M9R751"/>
<dbReference type="GO" id="GO:0030313">
    <property type="term" value="C:cell envelope"/>
    <property type="evidence" value="ECO:0007669"/>
    <property type="project" value="UniProtKB-SubCell"/>
</dbReference>
<reference evidence="5 6" key="1">
    <citation type="submission" date="2017-06" db="EMBL/GenBank/DDBJ databases">
        <title>Description of Avrilella dinanensis gen. nov. sp. nov.</title>
        <authorList>
            <person name="Leyer C."/>
            <person name="Sassi M."/>
            <person name="Minet J."/>
            <person name="Kayal S."/>
            <person name="Cattoir V."/>
        </authorList>
    </citation>
    <scope>NUCLEOTIDE SEQUENCE [LARGE SCALE GENOMIC DNA]</scope>
    <source>
        <strain evidence="5 6">UR159</strain>
    </source>
</reference>
<evidence type="ECO:0000259" key="3">
    <source>
        <dbReference type="Pfam" id="PF25917"/>
    </source>
</evidence>
<evidence type="ECO:0000256" key="1">
    <source>
        <dbReference type="ARBA" id="ARBA00009477"/>
    </source>
</evidence>
<dbReference type="InterPro" id="IPR006143">
    <property type="entry name" value="RND_pump_MFP"/>
</dbReference>
<comment type="caution">
    <text evidence="5">The sequence shown here is derived from an EMBL/GenBank/DDBJ whole genome shotgun (WGS) entry which is preliminary data.</text>
</comment>
<sequence length="383" mass="41333">MNKYIQQLGLVSALFAMVGCAEKQQASAPPAPQLEVVEVATRTVTGYQDFPANIQGKINNDVRAKIQGYVQKVYVDEGQKVKKGQPLFQLEANTFAETANAARSGIAVAESNVNVAQVEVDKLKPLVEKGIISSIQLETAKANLASAKSGLAQAKANYQNANANLDYAIVRSPIDGVVGRIAFREGSLVGPSDQTPLTNVADISMVYAYFTMNEKQYIQFLNQLDGKSLSEKIKNIPSVKLRLADGSVYPHEGKVETISGQIDPATGTVQFRASFPNPDNMLSNGNSGLVMLPRVYDNAVAVPSVATFEQQGKFLVYKVVNDTVVSTIVDIQDRINNTAIVNQGIEPGEQVVITGLGTLRNRTAIQPKKVDFDSVVQSINPVF</sequence>
<dbReference type="GO" id="GO:0046677">
    <property type="term" value="P:response to antibiotic"/>
    <property type="evidence" value="ECO:0007669"/>
    <property type="project" value="TreeGrafter"/>
</dbReference>
<keyword evidence="6" id="KW-1185">Reference proteome</keyword>
<dbReference type="Gene3D" id="2.40.420.20">
    <property type="match status" value="1"/>
</dbReference>
<accession>A0A2M9R751</accession>
<dbReference type="Proteomes" id="UP000231960">
    <property type="component" value="Unassembled WGS sequence"/>
</dbReference>
<evidence type="ECO:0000259" key="4">
    <source>
        <dbReference type="Pfam" id="PF25944"/>
    </source>
</evidence>
<dbReference type="EMBL" id="NIPO01000001">
    <property type="protein sequence ID" value="PJR04605.1"/>
    <property type="molecule type" value="Genomic_DNA"/>
</dbReference>
<keyword evidence="2" id="KW-0175">Coiled coil</keyword>
<evidence type="ECO:0000313" key="5">
    <source>
        <dbReference type="EMBL" id="PJR04605.1"/>
    </source>
</evidence>
<dbReference type="SUPFAM" id="SSF111369">
    <property type="entry name" value="HlyD-like secretion proteins"/>
    <property type="match status" value="1"/>
</dbReference>
<dbReference type="Pfam" id="PF25944">
    <property type="entry name" value="Beta-barrel_RND"/>
    <property type="match status" value="1"/>
</dbReference>
<feature type="coiled-coil region" evidence="2">
    <location>
        <begin position="137"/>
        <end position="164"/>
    </location>
</feature>
<evidence type="ECO:0000313" key="6">
    <source>
        <dbReference type="Proteomes" id="UP000231960"/>
    </source>
</evidence>
<gene>
    <name evidence="5" type="ORF">CDL10_08670</name>
</gene>
<feature type="domain" description="Multidrug resistance protein MdtA-like beta-barrel" evidence="4">
    <location>
        <begin position="228"/>
        <end position="283"/>
    </location>
</feature>
<proteinExistence type="inferred from homology"/>
<dbReference type="GO" id="GO:0005886">
    <property type="term" value="C:plasma membrane"/>
    <property type="evidence" value="ECO:0007669"/>
    <property type="project" value="TreeGrafter"/>
</dbReference>
<dbReference type="Gene3D" id="2.40.30.170">
    <property type="match status" value="1"/>
</dbReference>
<dbReference type="PANTHER" id="PTHR30158:SF23">
    <property type="entry name" value="MULTIDRUG RESISTANCE PROTEIN MEXA"/>
    <property type="match status" value="1"/>
</dbReference>